<dbReference type="GeneID" id="64623010"/>
<accession>A0A9P7EG05</accession>
<evidence type="ECO:0008006" key="3">
    <source>
        <dbReference type="Google" id="ProtNLM"/>
    </source>
</evidence>
<gene>
    <name evidence="1" type="ORF">BJ212DRAFT_1070566</name>
</gene>
<organism evidence="1 2">
    <name type="scientific">Suillus subaureus</name>
    <dbReference type="NCBI Taxonomy" id="48587"/>
    <lineage>
        <taxon>Eukaryota</taxon>
        <taxon>Fungi</taxon>
        <taxon>Dikarya</taxon>
        <taxon>Basidiomycota</taxon>
        <taxon>Agaricomycotina</taxon>
        <taxon>Agaricomycetes</taxon>
        <taxon>Agaricomycetidae</taxon>
        <taxon>Boletales</taxon>
        <taxon>Suillineae</taxon>
        <taxon>Suillaceae</taxon>
        <taxon>Suillus</taxon>
    </lineage>
</organism>
<dbReference type="EMBL" id="JABBWG010000009">
    <property type="protein sequence ID" value="KAG1819847.1"/>
    <property type="molecule type" value="Genomic_DNA"/>
</dbReference>
<evidence type="ECO:0000313" key="1">
    <source>
        <dbReference type="EMBL" id="KAG1819847.1"/>
    </source>
</evidence>
<sequence>MKPLLSVIPIEKCIFPRLRSLTWALSTVKYFDLFLPHTLRQCYIMSVSELQSAVTHCAALELLSIQTSDMSAADEPSLLSDGVRLCEHLVTLSCPPLDWVAWKHLSSLPTLLSVNRRSAQCSSLAVRTVYHQFLTIHYRLRPRPSNFFVRCPITNINLVRPWKKFPLL</sequence>
<dbReference type="Proteomes" id="UP000807769">
    <property type="component" value="Unassembled WGS sequence"/>
</dbReference>
<reference evidence="1" key="1">
    <citation type="journal article" date="2020" name="New Phytol.">
        <title>Comparative genomics reveals dynamic genome evolution in host specialist ectomycorrhizal fungi.</title>
        <authorList>
            <person name="Lofgren L.A."/>
            <person name="Nguyen N.H."/>
            <person name="Vilgalys R."/>
            <person name="Ruytinx J."/>
            <person name="Liao H.L."/>
            <person name="Branco S."/>
            <person name="Kuo A."/>
            <person name="LaButti K."/>
            <person name="Lipzen A."/>
            <person name="Andreopoulos W."/>
            <person name="Pangilinan J."/>
            <person name="Riley R."/>
            <person name="Hundley H."/>
            <person name="Na H."/>
            <person name="Barry K."/>
            <person name="Grigoriev I.V."/>
            <person name="Stajich J.E."/>
            <person name="Kennedy P.G."/>
        </authorList>
    </citation>
    <scope>NUCLEOTIDE SEQUENCE</scope>
    <source>
        <strain evidence="1">MN1</strain>
    </source>
</reference>
<name>A0A9P7EG05_9AGAM</name>
<comment type="caution">
    <text evidence="1">The sequence shown here is derived from an EMBL/GenBank/DDBJ whole genome shotgun (WGS) entry which is preliminary data.</text>
</comment>
<dbReference type="RefSeq" id="XP_041195382.1">
    <property type="nucleotide sequence ID" value="XM_041328993.1"/>
</dbReference>
<proteinExistence type="predicted"/>
<evidence type="ECO:0000313" key="2">
    <source>
        <dbReference type="Proteomes" id="UP000807769"/>
    </source>
</evidence>
<dbReference type="OrthoDB" id="2682015at2759"/>
<dbReference type="AlphaFoldDB" id="A0A9P7EG05"/>
<keyword evidence="2" id="KW-1185">Reference proteome</keyword>
<protein>
    <recommendedName>
        <fullName evidence="3">F-box domain-containing protein</fullName>
    </recommendedName>
</protein>